<organism evidence="2 3">
    <name type="scientific">Crocodylus porosus</name>
    <name type="common">Saltwater crocodile</name>
    <name type="synonym">Estuarine crocodile</name>
    <dbReference type="NCBI Taxonomy" id="8502"/>
    <lineage>
        <taxon>Eukaryota</taxon>
        <taxon>Metazoa</taxon>
        <taxon>Chordata</taxon>
        <taxon>Craniata</taxon>
        <taxon>Vertebrata</taxon>
        <taxon>Euteleostomi</taxon>
        <taxon>Archelosauria</taxon>
        <taxon>Archosauria</taxon>
        <taxon>Crocodylia</taxon>
        <taxon>Longirostres</taxon>
        <taxon>Crocodylidae</taxon>
        <taxon>Crocodylus</taxon>
    </lineage>
</organism>
<feature type="region of interest" description="Disordered" evidence="1">
    <location>
        <begin position="1"/>
        <end position="67"/>
    </location>
</feature>
<evidence type="ECO:0000313" key="2">
    <source>
        <dbReference type="Ensembl" id="ENSCPRP00005006700.1"/>
    </source>
</evidence>
<name>A0A7M4EAX9_CROPO</name>
<protein>
    <submittedName>
        <fullName evidence="2">Uncharacterized protein</fullName>
    </submittedName>
</protein>
<dbReference type="Ensembl" id="ENSCPRT00005007856.1">
    <property type="protein sequence ID" value="ENSCPRP00005006700.1"/>
    <property type="gene ID" value="ENSCPRG00005004774.1"/>
</dbReference>
<dbReference type="AlphaFoldDB" id="A0A7M4EAX9"/>
<accession>A0A7M4EAX9</accession>
<keyword evidence="3" id="KW-1185">Reference proteome</keyword>
<sequence>MLQRENPHATGPHTDALPHGVQHHLLVPRHLRGTCHGPPPVLRPHQTSRRQTRPRGDWLNCPPSAAPAPMTLNFGSLDY</sequence>
<evidence type="ECO:0000256" key="1">
    <source>
        <dbReference type="SAM" id="MobiDB-lite"/>
    </source>
</evidence>
<proteinExistence type="predicted"/>
<reference evidence="2" key="2">
    <citation type="submission" date="2025-09" db="UniProtKB">
        <authorList>
            <consortium name="Ensembl"/>
        </authorList>
    </citation>
    <scope>IDENTIFICATION</scope>
</reference>
<reference evidence="2" key="1">
    <citation type="submission" date="2025-08" db="UniProtKB">
        <authorList>
            <consortium name="Ensembl"/>
        </authorList>
    </citation>
    <scope>IDENTIFICATION</scope>
</reference>
<dbReference type="Proteomes" id="UP000594220">
    <property type="component" value="Unplaced"/>
</dbReference>
<evidence type="ECO:0000313" key="3">
    <source>
        <dbReference type="Proteomes" id="UP000594220"/>
    </source>
</evidence>